<evidence type="ECO:0000256" key="1">
    <source>
        <dbReference type="ARBA" id="ARBA00022692"/>
    </source>
</evidence>
<dbReference type="Gene3D" id="1.20.1250.20">
    <property type="entry name" value="MFS general substrate transporter like domains"/>
    <property type="match status" value="1"/>
</dbReference>
<feature type="transmembrane region" description="Helical" evidence="8">
    <location>
        <begin position="486"/>
        <end position="506"/>
    </location>
</feature>
<accession>A0A8T3CUR0</accession>
<evidence type="ECO:0000256" key="4">
    <source>
        <dbReference type="ARBA" id="ARBA00034696"/>
    </source>
</evidence>
<evidence type="ECO:0000256" key="2">
    <source>
        <dbReference type="ARBA" id="ARBA00022989"/>
    </source>
</evidence>
<dbReference type="EMBL" id="JAERUA010000020">
    <property type="protein sequence ID" value="KAI1886345.1"/>
    <property type="molecule type" value="Genomic_DNA"/>
</dbReference>
<keyword evidence="1 8" id="KW-0812">Transmembrane</keyword>
<feature type="transmembrane region" description="Helical" evidence="8">
    <location>
        <begin position="171"/>
        <end position="194"/>
    </location>
</feature>
<keyword evidence="2 8" id="KW-1133">Transmembrane helix</keyword>
<feature type="domain" description="Major facilitator superfamily (MFS) profile" evidence="9">
    <location>
        <begin position="86"/>
        <end position="510"/>
    </location>
</feature>
<feature type="transmembrane region" description="Helical" evidence="8">
    <location>
        <begin position="140"/>
        <end position="159"/>
    </location>
</feature>
<feature type="transmembrane region" description="Helical" evidence="8">
    <location>
        <begin position="403"/>
        <end position="421"/>
    </location>
</feature>
<gene>
    <name evidence="10" type="ORF">AGOR_G00213040</name>
</gene>
<feature type="transmembrane region" description="Helical" evidence="8">
    <location>
        <begin position="253"/>
        <end position="272"/>
    </location>
</feature>
<evidence type="ECO:0000256" key="8">
    <source>
        <dbReference type="SAM" id="Phobius"/>
    </source>
</evidence>
<dbReference type="FunFam" id="1.20.1250.20:FF:000023">
    <property type="entry name" value="Solute carrier family 22 member 6"/>
    <property type="match status" value="1"/>
</dbReference>
<organism evidence="10 11">
    <name type="scientific">Albula goreensis</name>
    <dbReference type="NCBI Taxonomy" id="1534307"/>
    <lineage>
        <taxon>Eukaryota</taxon>
        <taxon>Metazoa</taxon>
        <taxon>Chordata</taxon>
        <taxon>Craniata</taxon>
        <taxon>Vertebrata</taxon>
        <taxon>Euteleostomi</taxon>
        <taxon>Actinopterygii</taxon>
        <taxon>Neopterygii</taxon>
        <taxon>Teleostei</taxon>
        <taxon>Albuliformes</taxon>
        <taxon>Albulidae</taxon>
        <taxon>Albula</taxon>
    </lineage>
</organism>
<protein>
    <recommendedName>
        <fullName evidence="5">Solute carrier family 22 member 6</fullName>
    </recommendedName>
    <alternativeName>
        <fullName evidence="7">Organic anion transporter 1</fullName>
    </alternativeName>
    <alternativeName>
        <fullName evidence="6">Renal organic anion transporter 1</fullName>
    </alternativeName>
</protein>
<evidence type="ECO:0000256" key="5">
    <source>
        <dbReference type="ARBA" id="ARBA00039897"/>
    </source>
</evidence>
<dbReference type="Pfam" id="PF00083">
    <property type="entry name" value="Sugar_tr"/>
    <property type="match status" value="1"/>
</dbReference>
<dbReference type="SUPFAM" id="SSF103473">
    <property type="entry name" value="MFS general substrate transporter"/>
    <property type="match status" value="1"/>
</dbReference>
<dbReference type="InterPro" id="IPR036259">
    <property type="entry name" value="MFS_trans_sf"/>
</dbReference>
<sequence length="553" mass="62020">MKFEDVLTETDGFGRFQVMLISIIFVARFTLPCHFLVHNFIAAVPDHRCDISRLGEGDVFENLTQDQRLRVSIPTGADGSPSSCKMFTEPQLHLLLNSTSEEGIPTVPCQNGWMYDTSTFTSTLATEWDLICDKRSLNKATATIFFIGVMIGAMMFGSLSDRFGRRPVLMMSYISGMIFGLASAFSTSFVMFAIMRFFTGFGITGISIVSTVLSVEWVDIEHRKLVGVIDSLAWTFGSLMLAWIAYFITDWRWLIVAVTSPLVLAMLSWRWVPESARWLIANGRVDTAHYYLRKCAKMNRREGFAAKIKPETLSGIVVLETGPKTYTYLDLVKTPKMRRLAILTGIVWYGIASTFYGISFNITGFGLNIYLTQFTYAAIEVPAKLSVYYLLDKIGRRRTEVGALLGAGICLGINIFVPKDMQLCRTIVAILGKGCSSASFTTVFLFTSELYPTVVRQNALGYNSFMARLGVSIAPLIILLDDVWKPLPQVTMCSVAITTGLVARLLPETRNRRLLETIEDIEKSRKEHIFQHKQDKCNIPMDTLIRSGTETRD</sequence>
<evidence type="ECO:0000256" key="3">
    <source>
        <dbReference type="ARBA" id="ARBA00023136"/>
    </source>
</evidence>
<dbReference type="Proteomes" id="UP000829720">
    <property type="component" value="Unassembled WGS sequence"/>
</dbReference>
<feature type="transmembrane region" description="Helical" evidence="8">
    <location>
        <begin position="459"/>
        <end position="480"/>
    </location>
</feature>
<evidence type="ECO:0000259" key="9">
    <source>
        <dbReference type="PROSITE" id="PS50850"/>
    </source>
</evidence>
<feature type="transmembrane region" description="Helical" evidence="8">
    <location>
        <begin position="12"/>
        <end position="31"/>
    </location>
</feature>
<keyword evidence="11" id="KW-1185">Reference proteome</keyword>
<dbReference type="InterPro" id="IPR020846">
    <property type="entry name" value="MFS_dom"/>
</dbReference>
<comment type="caution">
    <text evidence="10">The sequence shown here is derived from an EMBL/GenBank/DDBJ whole genome shotgun (WGS) entry which is preliminary data.</text>
</comment>
<dbReference type="InterPro" id="IPR005828">
    <property type="entry name" value="MFS_sugar_transport-like"/>
</dbReference>
<feature type="transmembrane region" description="Helical" evidence="8">
    <location>
        <begin position="340"/>
        <end position="358"/>
    </location>
</feature>
<dbReference type="AlphaFoldDB" id="A0A8T3CUR0"/>
<dbReference type="GO" id="GO:0022857">
    <property type="term" value="F:transmembrane transporter activity"/>
    <property type="evidence" value="ECO:0007669"/>
    <property type="project" value="InterPro"/>
</dbReference>
<dbReference type="OrthoDB" id="2544694at2759"/>
<evidence type="ECO:0000256" key="6">
    <source>
        <dbReference type="ARBA" id="ARBA00041768"/>
    </source>
</evidence>
<feature type="transmembrane region" description="Helical" evidence="8">
    <location>
        <begin position="427"/>
        <end position="447"/>
    </location>
</feature>
<comment type="subcellular location">
    <subcellularLocation>
        <location evidence="4">Basal cell membrane</location>
        <topology evidence="4">Multi-pass membrane protein</topology>
    </subcellularLocation>
</comment>
<feature type="transmembrane region" description="Helical" evidence="8">
    <location>
        <begin position="200"/>
        <end position="218"/>
    </location>
</feature>
<evidence type="ECO:0000313" key="10">
    <source>
        <dbReference type="EMBL" id="KAI1886345.1"/>
    </source>
</evidence>
<proteinExistence type="predicted"/>
<reference evidence="10" key="1">
    <citation type="submission" date="2021-01" db="EMBL/GenBank/DDBJ databases">
        <authorList>
            <person name="Zahm M."/>
            <person name="Roques C."/>
            <person name="Cabau C."/>
            <person name="Klopp C."/>
            <person name="Donnadieu C."/>
            <person name="Jouanno E."/>
            <person name="Lampietro C."/>
            <person name="Louis A."/>
            <person name="Herpin A."/>
            <person name="Echchiki A."/>
            <person name="Berthelot C."/>
            <person name="Parey E."/>
            <person name="Roest-Crollius H."/>
            <person name="Braasch I."/>
            <person name="Postlethwait J."/>
            <person name="Bobe J."/>
            <person name="Montfort J."/>
            <person name="Bouchez O."/>
            <person name="Begum T."/>
            <person name="Mejri S."/>
            <person name="Adams A."/>
            <person name="Chen W.-J."/>
            <person name="Guiguen Y."/>
        </authorList>
    </citation>
    <scope>NUCLEOTIDE SEQUENCE</scope>
    <source>
        <tissue evidence="10">Blood</tissue>
    </source>
</reference>
<evidence type="ECO:0000256" key="7">
    <source>
        <dbReference type="ARBA" id="ARBA00042362"/>
    </source>
</evidence>
<evidence type="ECO:0000313" key="11">
    <source>
        <dbReference type="Proteomes" id="UP000829720"/>
    </source>
</evidence>
<feature type="transmembrane region" description="Helical" evidence="8">
    <location>
        <begin position="225"/>
        <end position="247"/>
    </location>
</feature>
<dbReference type="PROSITE" id="PS50850">
    <property type="entry name" value="MFS"/>
    <property type="match status" value="1"/>
</dbReference>
<dbReference type="GO" id="GO:0009925">
    <property type="term" value="C:basal plasma membrane"/>
    <property type="evidence" value="ECO:0007669"/>
    <property type="project" value="UniProtKB-SubCell"/>
</dbReference>
<dbReference type="PANTHER" id="PTHR24064">
    <property type="entry name" value="SOLUTE CARRIER FAMILY 22 MEMBER"/>
    <property type="match status" value="1"/>
</dbReference>
<keyword evidence="3 8" id="KW-0472">Membrane</keyword>
<name>A0A8T3CUR0_9TELE</name>
<feature type="transmembrane region" description="Helical" evidence="8">
    <location>
        <begin position="370"/>
        <end position="391"/>
    </location>
</feature>